<dbReference type="AlphaFoldDB" id="A0A8S3FAP8"/>
<dbReference type="Proteomes" id="UP000681720">
    <property type="component" value="Unassembled WGS sequence"/>
</dbReference>
<organism evidence="2 4">
    <name type="scientific">Rotaria magnacalcarata</name>
    <dbReference type="NCBI Taxonomy" id="392030"/>
    <lineage>
        <taxon>Eukaryota</taxon>
        <taxon>Metazoa</taxon>
        <taxon>Spiralia</taxon>
        <taxon>Gnathifera</taxon>
        <taxon>Rotifera</taxon>
        <taxon>Eurotatoria</taxon>
        <taxon>Bdelloidea</taxon>
        <taxon>Philodinida</taxon>
        <taxon>Philodinidae</taxon>
        <taxon>Rotaria</taxon>
    </lineage>
</organism>
<dbReference type="InterPro" id="IPR046460">
    <property type="entry name" value="UNC80_C"/>
</dbReference>
<accession>A0A8S3FAP8</accession>
<reference evidence="2" key="1">
    <citation type="submission" date="2021-02" db="EMBL/GenBank/DDBJ databases">
        <authorList>
            <person name="Nowell W R."/>
        </authorList>
    </citation>
    <scope>NUCLEOTIDE SEQUENCE</scope>
</reference>
<dbReference type="PANTHER" id="PTHR31781:SF1">
    <property type="entry name" value="PROTEIN UNC-80 HOMOLOG"/>
    <property type="match status" value="1"/>
</dbReference>
<proteinExistence type="predicted"/>
<name>A0A8S3FAP8_9BILA</name>
<gene>
    <name evidence="2" type="ORF">BYL167_LOCUS65831</name>
    <name evidence="3" type="ORF">GIL414_LOCUS75002</name>
</gene>
<dbReference type="Pfam" id="PF20262">
    <property type="entry name" value="UNC80_C"/>
    <property type="match status" value="1"/>
</dbReference>
<evidence type="ECO:0000259" key="1">
    <source>
        <dbReference type="Pfam" id="PF20262"/>
    </source>
</evidence>
<evidence type="ECO:0000313" key="4">
    <source>
        <dbReference type="Proteomes" id="UP000681967"/>
    </source>
</evidence>
<evidence type="ECO:0000313" key="3">
    <source>
        <dbReference type="EMBL" id="CAF5196282.1"/>
    </source>
</evidence>
<feature type="domain" description="Protein UNC80 C-terminal" evidence="1">
    <location>
        <begin position="2"/>
        <end position="251"/>
    </location>
</feature>
<feature type="non-terminal residue" evidence="2">
    <location>
        <position position="251"/>
    </location>
</feature>
<dbReference type="GO" id="GO:0030424">
    <property type="term" value="C:axon"/>
    <property type="evidence" value="ECO:0007669"/>
    <property type="project" value="TreeGrafter"/>
</dbReference>
<comment type="caution">
    <text evidence="2">The sequence shown here is derived from an EMBL/GenBank/DDBJ whole genome shotgun (WGS) entry which is preliminary data.</text>
</comment>
<dbReference type="Proteomes" id="UP000681967">
    <property type="component" value="Unassembled WGS sequence"/>
</dbReference>
<dbReference type="GO" id="GO:0055080">
    <property type="term" value="P:monoatomic cation homeostasis"/>
    <property type="evidence" value="ECO:0007669"/>
    <property type="project" value="TreeGrafter"/>
</dbReference>
<dbReference type="PANTHER" id="PTHR31781">
    <property type="entry name" value="UNC80"/>
    <property type="match status" value="1"/>
</dbReference>
<protein>
    <recommendedName>
        <fullName evidence="1">Protein UNC80 C-terminal domain-containing protein</fullName>
    </recommendedName>
</protein>
<dbReference type="GO" id="GO:0005261">
    <property type="term" value="F:monoatomic cation channel activity"/>
    <property type="evidence" value="ECO:0007669"/>
    <property type="project" value="TreeGrafter"/>
</dbReference>
<evidence type="ECO:0000313" key="2">
    <source>
        <dbReference type="EMBL" id="CAF5112010.1"/>
    </source>
</evidence>
<dbReference type="GO" id="GO:0034703">
    <property type="term" value="C:cation channel complex"/>
    <property type="evidence" value="ECO:0007669"/>
    <property type="project" value="TreeGrafter"/>
</dbReference>
<dbReference type="EMBL" id="CAJOBJ010342086">
    <property type="protein sequence ID" value="CAF5196282.1"/>
    <property type="molecule type" value="Genomic_DNA"/>
</dbReference>
<dbReference type="EMBL" id="CAJOBH010241817">
    <property type="protein sequence ID" value="CAF5112010.1"/>
    <property type="molecule type" value="Genomic_DNA"/>
</dbReference>
<sequence>MICLTDIPPQFAHAVFNYVLGLLMSMVRSPLDGSQELIIAGLTLLWQIIPYLHGLVLKDLKQILRKEQAEMMILITGNIPSTKKVIIHGPDLSQIPTQAIIQEDTQFSNVFLEALDFFGIPDAKRDRYYLIDVKTQQIHIPDTYVRDFYFFRRNIYPQLSLIPMDTKQSQKQLEQMSIYLKTTELSKVLFARYLVENTPYNQIHNCVTFFHDELIKSPSFPRKPLESDYNLYTRISDKELFNLDMLHKYNW</sequence>